<evidence type="ECO:0000313" key="2">
    <source>
        <dbReference type="Proteomes" id="UP001163223"/>
    </source>
</evidence>
<accession>A0ACD4NX82</accession>
<dbReference type="EMBL" id="CP113520">
    <property type="protein sequence ID" value="WAJ31348.1"/>
    <property type="molecule type" value="Genomic_DNA"/>
</dbReference>
<sequence length="345" mass="36379">MMAESLDSRLSSHAAGGGLAAAVAQTIRELGLAAIKVRDTIADGGSGAHLGDSHGEENAGGDIQKELDVLADRVFLEAAQNSPIAFYGSEEQDEAVALKADAPLAIAIDPLDGSSNIDTNVSIGTIFSLLPVEDAHRADTSKVFLQPGSRQAAAGFFVYGPQLLLVLSLGADSGTQAYAYQPSSGGFIEWKPALSIAPEAKEFAVNASNYRHWDPTFRAYIDDCLAGSTGPRGRDFNMRWIASLVADCYRILLRGGVFLYPGDARKGYAKGRLRLLYEANPIAFCVEHAGGKATDGVNRILDIVPDGLHMRTPLVFGSTSEVESVGRYAADPAAAARKPLADAAP</sequence>
<protein>
    <submittedName>
        <fullName evidence="1">Class 1 fructose-bisphosphatase</fullName>
        <ecNumber evidence="1">3.1.3.11</ecNumber>
    </submittedName>
</protein>
<proteinExistence type="predicted"/>
<reference evidence="1" key="1">
    <citation type="submission" date="2022-11" db="EMBL/GenBank/DDBJ databases">
        <title>beta-Carotene-producing bacterium, Jeongeuplla avenae sp. nov., alleviates the salt stress of Arabidopsis seedlings.</title>
        <authorList>
            <person name="Jiang L."/>
            <person name="Lee J."/>
        </authorList>
    </citation>
    <scope>NUCLEOTIDE SEQUENCE</scope>
    <source>
        <strain evidence="1">DY_R2A_6</strain>
    </source>
</reference>
<organism evidence="1 2">
    <name type="scientific">Antarcticirhabdus aurantiaca</name>
    <dbReference type="NCBI Taxonomy" id="2606717"/>
    <lineage>
        <taxon>Bacteria</taxon>
        <taxon>Pseudomonadati</taxon>
        <taxon>Pseudomonadota</taxon>
        <taxon>Alphaproteobacteria</taxon>
        <taxon>Hyphomicrobiales</taxon>
        <taxon>Aurantimonadaceae</taxon>
        <taxon>Antarcticirhabdus</taxon>
    </lineage>
</organism>
<keyword evidence="1" id="KW-0378">Hydrolase</keyword>
<dbReference type="Proteomes" id="UP001163223">
    <property type="component" value="Chromosome"/>
</dbReference>
<name>A0ACD4NX82_9HYPH</name>
<evidence type="ECO:0000313" key="1">
    <source>
        <dbReference type="EMBL" id="WAJ31348.1"/>
    </source>
</evidence>
<dbReference type="EC" id="3.1.3.11" evidence="1"/>
<keyword evidence="2" id="KW-1185">Reference proteome</keyword>
<gene>
    <name evidence="1" type="ORF">OXU80_03280</name>
</gene>